<dbReference type="PANTHER" id="PTHR12184">
    <property type="entry name" value="UBIQUINOL-CYTOCHROME C REDUCTASE COMPLEX ASSEMBLY FACTOR 1 FAMILY MEMBER"/>
    <property type="match status" value="1"/>
</dbReference>
<evidence type="ECO:0000256" key="1">
    <source>
        <dbReference type="ARBA" id="ARBA00006407"/>
    </source>
</evidence>
<evidence type="ECO:0000259" key="2">
    <source>
        <dbReference type="Pfam" id="PF03981"/>
    </source>
</evidence>
<dbReference type="RefSeq" id="XP_062878243.1">
    <property type="nucleotide sequence ID" value="XM_063022173.1"/>
</dbReference>
<organism evidence="3 4">
    <name type="scientific">Australozyma saopauloensis</name>
    <dbReference type="NCBI Taxonomy" id="291208"/>
    <lineage>
        <taxon>Eukaryota</taxon>
        <taxon>Fungi</taxon>
        <taxon>Dikarya</taxon>
        <taxon>Ascomycota</taxon>
        <taxon>Saccharomycotina</taxon>
        <taxon>Pichiomycetes</taxon>
        <taxon>Metschnikowiaceae</taxon>
        <taxon>Australozyma</taxon>
    </lineage>
</organism>
<evidence type="ECO:0000313" key="3">
    <source>
        <dbReference type="EMBL" id="WPK25861.1"/>
    </source>
</evidence>
<evidence type="ECO:0000313" key="4">
    <source>
        <dbReference type="Proteomes" id="UP001338582"/>
    </source>
</evidence>
<dbReference type="Pfam" id="PF03981">
    <property type="entry name" value="Ubiq_cyt_C_chap"/>
    <property type="match status" value="1"/>
</dbReference>
<dbReference type="GO" id="GO:0034551">
    <property type="term" value="P:mitochondrial respiratory chain complex III assembly"/>
    <property type="evidence" value="ECO:0007669"/>
    <property type="project" value="TreeGrafter"/>
</dbReference>
<dbReference type="Proteomes" id="UP001338582">
    <property type="component" value="Chromosome 4"/>
</dbReference>
<gene>
    <name evidence="3" type="ORF">PUMCH_003194</name>
</gene>
<dbReference type="PANTHER" id="PTHR12184:SF1">
    <property type="entry name" value="UBIQUINOL-CYTOCHROME-C REDUCTASE COMPLEX ASSEMBLY FACTOR 1"/>
    <property type="match status" value="1"/>
</dbReference>
<dbReference type="GeneID" id="88174258"/>
<dbReference type="InterPro" id="IPR007129">
    <property type="entry name" value="Ubiqinol_cyt_c_chaperone_CPB3"/>
</dbReference>
<sequence length="322" mass="36874">MLRQNTRVALQLSARLSVSARAFHQGSSILNKEEITSPLQIAKDSHLPNIPQEFKKPPRQASKKAPFLSDHKVESKTYEMSSFTQNLGQFVVKFLNIDMDKTRAGPIAGSYYFGECKRQGMYYPDEPDSDTAKFFYQTLNLPKSFSQWFQITALHYWILSVRMRAMPFQYGKNYQQKLVDRIFSDMEMRMSIEMGINSSRIIEGYLKDYHTQLLGLVVSYDEGLVTDDITLAAALWRNVFSGNPNADVRHIEALVGYVRQQLYVLNKMSDREFGFGKFSFVPPDQVVKLLTKAQEEKLRAEAKAAFADRTAPSDRSVLSLDE</sequence>
<reference evidence="3 4" key="1">
    <citation type="submission" date="2023-10" db="EMBL/GenBank/DDBJ databases">
        <title>Draft Genome Sequence of Candida saopaulonensis from a very Premature Infant with Sepsis.</title>
        <authorList>
            <person name="Ning Y."/>
            <person name="Dai R."/>
            <person name="Xiao M."/>
            <person name="Xu Y."/>
            <person name="Yan Q."/>
            <person name="Zhang L."/>
        </authorList>
    </citation>
    <scope>NUCLEOTIDE SEQUENCE [LARGE SCALE GENOMIC DNA]</scope>
    <source>
        <strain evidence="3 4">19XY460</strain>
    </source>
</reference>
<dbReference type="AlphaFoldDB" id="A0AAX4HBV0"/>
<dbReference type="GO" id="GO:0005739">
    <property type="term" value="C:mitochondrion"/>
    <property type="evidence" value="ECO:0007669"/>
    <property type="project" value="TreeGrafter"/>
</dbReference>
<dbReference type="KEGG" id="asau:88174258"/>
<name>A0AAX4HBV0_9ASCO</name>
<keyword evidence="4" id="KW-1185">Reference proteome</keyword>
<accession>A0AAX4HBV0</accession>
<dbReference type="InterPro" id="IPR021150">
    <property type="entry name" value="Ubiq_cyt_c_chap"/>
</dbReference>
<comment type="similarity">
    <text evidence="1">Belongs to the CBP3 family.</text>
</comment>
<feature type="domain" description="Ubiquinol-cytochrome c chaperone" evidence="2">
    <location>
        <begin position="138"/>
        <end position="280"/>
    </location>
</feature>
<dbReference type="EMBL" id="CP138897">
    <property type="protein sequence ID" value="WPK25861.1"/>
    <property type="molecule type" value="Genomic_DNA"/>
</dbReference>
<proteinExistence type="inferred from homology"/>
<protein>
    <recommendedName>
        <fullName evidence="2">Ubiquinol-cytochrome c chaperone domain-containing protein</fullName>
    </recommendedName>
</protein>